<organism evidence="1">
    <name type="scientific">marine sediment metagenome</name>
    <dbReference type="NCBI Taxonomy" id="412755"/>
    <lineage>
        <taxon>unclassified sequences</taxon>
        <taxon>metagenomes</taxon>
        <taxon>ecological metagenomes</taxon>
    </lineage>
</organism>
<sequence>MQAQTFQYLIDWTAQFHAHLADCLEDGLQEQQDPRAKWLMEYLVDHERTMAREVKGFKDQADEKALKTWLYEHLTETLPPDAKERNLPFGTMGFDDISKEIFDVHNQVIEVWRSMSGKGAIPEARELSQNIFELEEHETLRLADQISSSREM</sequence>
<proteinExistence type="predicted"/>
<gene>
    <name evidence="1" type="ORF">LCGC14_0062610</name>
</gene>
<reference evidence="1" key="1">
    <citation type="journal article" date="2015" name="Nature">
        <title>Complex archaea that bridge the gap between prokaryotes and eukaryotes.</title>
        <authorList>
            <person name="Spang A."/>
            <person name="Saw J.H."/>
            <person name="Jorgensen S.L."/>
            <person name="Zaremba-Niedzwiedzka K."/>
            <person name="Martijn J."/>
            <person name="Lind A.E."/>
            <person name="van Eijk R."/>
            <person name="Schleper C."/>
            <person name="Guy L."/>
            <person name="Ettema T.J."/>
        </authorList>
    </citation>
    <scope>NUCLEOTIDE SEQUENCE</scope>
</reference>
<dbReference type="AlphaFoldDB" id="A0A0F9YP34"/>
<accession>A0A0F9YP34</accession>
<evidence type="ECO:0000313" key="1">
    <source>
        <dbReference type="EMBL" id="KKO06454.1"/>
    </source>
</evidence>
<dbReference type="EMBL" id="LAZR01000015">
    <property type="protein sequence ID" value="KKO06454.1"/>
    <property type="molecule type" value="Genomic_DNA"/>
</dbReference>
<name>A0A0F9YP34_9ZZZZ</name>
<protein>
    <submittedName>
        <fullName evidence="1">Uncharacterized protein</fullName>
    </submittedName>
</protein>
<comment type="caution">
    <text evidence="1">The sequence shown here is derived from an EMBL/GenBank/DDBJ whole genome shotgun (WGS) entry which is preliminary data.</text>
</comment>